<evidence type="ECO:0000313" key="3">
    <source>
        <dbReference type="Proteomes" id="UP000252706"/>
    </source>
</evidence>
<accession>A0A366X500</accession>
<organism evidence="2 3">
    <name type="scientific">Phaeobacter gallaeciensis</name>
    <dbReference type="NCBI Taxonomy" id="60890"/>
    <lineage>
        <taxon>Bacteria</taxon>
        <taxon>Pseudomonadati</taxon>
        <taxon>Pseudomonadota</taxon>
        <taxon>Alphaproteobacteria</taxon>
        <taxon>Rhodobacterales</taxon>
        <taxon>Roseobacteraceae</taxon>
        <taxon>Phaeobacter</taxon>
    </lineage>
</organism>
<keyword evidence="1" id="KW-0732">Signal</keyword>
<evidence type="ECO:0008006" key="4">
    <source>
        <dbReference type="Google" id="ProtNLM"/>
    </source>
</evidence>
<evidence type="ECO:0000256" key="1">
    <source>
        <dbReference type="SAM" id="SignalP"/>
    </source>
</evidence>
<sequence>MRIYFLITTLFAILISSASVAAGLNAEKVQEINDLVASTAETICSEFLKEGSSTSGSATLDATGELNMLLRRLGQVSGGGSGELSFEKYNGILQEELSGEIVSNRECRLKIWNDLRPIIISELTQGGAPEQVNSGNKNASSANRSFSTAHYAGIANPDLSERSFLETSEIGYFYSFDVSDFVSCTLSAKPNNANMYYHLFAPSRQDMARGRKGFTEKLAPGTYYIKVEGDRPVFYEFDVYCEKLS</sequence>
<proteinExistence type="predicted"/>
<dbReference type="OrthoDB" id="122332at2"/>
<comment type="caution">
    <text evidence="2">The sequence shown here is derived from an EMBL/GenBank/DDBJ whole genome shotgun (WGS) entry which is preliminary data.</text>
</comment>
<name>A0A366X500_9RHOB</name>
<dbReference type="RefSeq" id="WP_113822994.1">
    <property type="nucleotide sequence ID" value="NZ_QOCE01000020.1"/>
</dbReference>
<feature type="signal peptide" evidence="1">
    <location>
        <begin position="1"/>
        <end position="21"/>
    </location>
</feature>
<dbReference type="Proteomes" id="UP000252706">
    <property type="component" value="Unassembled WGS sequence"/>
</dbReference>
<protein>
    <recommendedName>
        <fullName evidence="4">SCP domain-containing protein</fullName>
    </recommendedName>
</protein>
<feature type="chain" id="PRO_5016712683" description="SCP domain-containing protein" evidence="1">
    <location>
        <begin position="22"/>
        <end position="245"/>
    </location>
</feature>
<evidence type="ECO:0000313" key="2">
    <source>
        <dbReference type="EMBL" id="RBW57369.1"/>
    </source>
</evidence>
<dbReference type="EMBL" id="QOCE01000020">
    <property type="protein sequence ID" value="RBW57369.1"/>
    <property type="molecule type" value="Genomic_DNA"/>
</dbReference>
<dbReference type="AlphaFoldDB" id="A0A366X500"/>
<gene>
    <name evidence="2" type="ORF">DS909_08340</name>
</gene>
<reference evidence="2 3" key="1">
    <citation type="submission" date="2018-07" db="EMBL/GenBank/DDBJ databases">
        <title>Modular assembly of carbohydrate-degrading microbial communities in the ocean.</title>
        <authorList>
            <person name="Enke T.N."/>
            <person name="Datta M.S."/>
            <person name="Schwartzman J.A."/>
            <person name="Cermak N."/>
            <person name="Schmitz D.A."/>
            <person name="Barrere J."/>
            <person name="Cordero O.X."/>
        </authorList>
    </citation>
    <scope>NUCLEOTIDE SEQUENCE [LARGE SCALE GENOMIC DNA]</scope>
    <source>
        <strain evidence="2 3">C3M10</strain>
    </source>
</reference>